<evidence type="ECO:0000313" key="8">
    <source>
        <dbReference type="Proteomes" id="UP000532746"/>
    </source>
</evidence>
<keyword evidence="4" id="KW-0862">Zinc</keyword>
<dbReference type="GO" id="GO:0031012">
    <property type="term" value="C:extracellular matrix"/>
    <property type="evidence" value="ECO:0007669"/>
    <property type="project" value="InterPro"/>
</dbReference>
<gene>
    <name evidence="7" type="ORF">HNQ93_002847</name>
</gene>
<evidence type="ECO:0008006" key="9">
    <source>
        <dbReference type="Google" id="ProtNLM"/>
    </source>
</evidence>
<feature type="domain" description="Peptidase M10 metallopeptidase" evidence="5">
    <location>
        <begin position="420"/>
        <end position="476"/>
    </location>
</feature>
<dbReference type="InterPro" id="IPR014756">
    <property type="entry name" value="Ig_E-set"/>
</dbReference>
<evidence type="ECO:0000256" key="3">
    <source>
        <dbReference type="ARBA" id="ARBA00022801"/>
    </source>
</evidence>
<reference evidence="7 8" key="1">
    <citation type="submission" date="2020-08" db="EMBL/GenBank/DDBJ databases">
        <title>Genomic Encyclopedia of Type Strains, Phase IV (KMG-IV): sequencing the most valuable type-strain genomes for metagenomic binning, comparative biology and taxonomic classification.</title>
        <authorList>
            <person name="Goeker M."/>
        </authorList>
    </citation>
    <scope>NUCLEOTIDE SEQUENCE [LARGE SCALE GENOMIC DNA]</scope>
    <source>
        <strain evidence="7 8">DSM 26718</strain>
    </source>
</reference>
<dbReference type="RefSeq" id="WP_183403596.1">
    <property type="nucleotide sequence ID" value="NZ_JACHGG010000003.1"/>
</dbReference>
<evidence type="ECO:0000259" key="5">
    <source>
        <dbReference type="Pfam" id="PF00413"/>
    </source>
</evidence>
<dbReference type="InterPro" id="IPR002909">
    <property type="entry name" value="IPT_dom"/>
</dbReference>
<dbReference type="SUPFAM" id="SSF81296">
    <property type="entry name" value="E set domains"/>
    <property type="match status" value="1"/>
</dbReference>
<dbReference type="Gene3D" id="3.40.390.10">
    <property type="entry name" value="Collagenase (Catalytic Domain)"/>
    <property type="match status" value="1"/>
</dbReference>
<evidence type="ECO:0000256" key="1">
    <source>
        <dbReference type="ARBA" id="ARBA00022670"/>
    </source>
</evidence>
<comment type="caution">
    <text evidence="7">The sequence shown here is derived from an EMBL/GenBank/DDBJ whole genome shotgun (WGS) entry which is preliminary data.</text>
</comment>
<dbReference type="GO" id="GO:0004222">
    <property type="term" value="F:metalloendopeptidase activity"/>
    <property type="evidence" value="ECO:0007669"/>
    <property type="project" value="InterPro"/>
</dbReference>
<keyword evidence="3" id="KW-0378">Hydrolase</keyword>
<dbReference type="InterPro" id="IPR024079">
    <property type="entry name" value="MetalloPept_cat_dom_sf"/>
</dbReference>
<dbReference type="GO" id="GO:0006508">
    <property type="term" value="P:proteolysis"/>
    <property type="evidence" value="ECO:0007669"/>
    <property type="project" value="UniProtKB-KW"/>
</dbReference>
<sequence>MKKTQLTRHWFIRAGVSLLLVLGPAAGLVRAQETCLLEPLPLSQRVAAAALVVEARVTAARSQDEGAHIVTLNELEVYKVFRGALPVGNLTVATAGGTVGLRREQATNSAQLAVGQQGVFLLVPDARQAGRYRLYAGPQGIISYDLTTATASEPFARYASIEQELYPALEAPAGQAFRAVRPNSLLQARLSRAARPTAAPFISSLSPAVLTAGTGAVLTIKGSGFGATQGKGMVGFRNADNGGQSFVSPLPSEYVSWSDTEIKVRVPSVAEGDGGTAGSGAVLVTNGTSESALSLDNLTVTYALINLDYQPNDSSPLLAYPVALAGADKQGGYTLQYNERFAANTAAKEAFERALLTWRNGVGANRKIAATTTTTNAEDQRDNINLVSFDDARELDAGVLGVTYSYYTGCSNGGPISWVLTGTDYIFDGEQFWQFTSAAPTNGQFDFESVALHEQGHGLQLGHIIKPGAVMHYAIAPGSRNRALSTLNEVAGGNAETNFSLTATTCSLGAYARLAPVPLPVTLVSFGAEVRPEGVQLQWRTAMELNSRFFALEAADDPTASAWTEVARLPAAGTSASPRDYAYLDARPLSALRYYRLRQQDLDGTSHYSEVLTVTPAVADTQLAAYPNPFTTELRVRLPAAPAATLRLLDLAGRSVYALPVPAAQTSLTLTPPALQPGVYLLEWRSGSQVQRTRLLKQ</sequence>
<dbReference type="InterPro" id="IPR026444">
    <property type="entry name" value="Secre_tail"/>
</dbReference>
<dbReference type="Pfam" id="PF00413">
    <property type="entry name" value="Peptidase_M10"/>
    <property type="match status" value="1"/>
</dbReference>
<keyword evidence="2" id="KW-0479">Metal-binding</keyword>
<proteinExistence type="predicted"/>
<evidence type="ECO:0000259" key="6">
    <source>
        <dbReference type="Pfam" id="PF01833"/>
    </source>
</evidence>
<organism evidence="7 8">
    <name type="scientific">Hymenobacter luteus</name>
    <dbReference type="NCBI Taxonomy" id="1411122"/>
    <lineage>
        <taxon>Bacteria</taxon>
        <taxon>Pseudomonadati</taxon>
        <taxon>Bacteroidota</taxon>
        <taxon>Cytophagia</taxon>
        <taxon>Cytophagales</taxon>
        <taxon>Hymenobacteraceae</taxon>
        <taxon>Hymenobacter</taxon>
    </lineage>
</organism>
<dbReference type="AlphaFoldDB" id="A0A7W9T1Q1"/>
<dbReference type="EMBL" id="JACHGG010000003">
    <property type="protein sequence ID" value="MBB6059987.1"/>
    <property type="molecule type" value="Genomic_DNA"/>
</dbReference>
<dbReference type="GO" id="GO:0008270">
    <property type="term" value="F:zinc ion binding"/>
    <property type="evidence" value="ECO:0007669"/>
    <property type="project" value="InterPro"/>
</dbReference>
<evidence type="ECO:0000256" key="2">
    <source>
        <dbReference type="ARBA" id="ARBA00022723"/>
    </source>
</evidence>
<dbReference type="InterPro" id="IPR001818">
    <property type="entry name" value="Pept_M10_metallopeptidase"/>
</dbReference>
<dbReference type="SUPFAM" id="SSF55486">
    <property type="entry name" value="Metalloproteases ('zincins'), catalytic domain"/>
    <property type="match status" value="1"/>
</dbReference>
<accession>A0A7W9T1Q1</accession>
<keyword evidence="1" id="KW-0645">Protease</keyword>
<dbReference type="InterPro" id="IPR013783">
    <property type="entry name" value="Ig-like_fold"/>
</dbReference>
<dbReference type="Proteomes" id="UP000532746">
    <property type="component" value="Unassembled WGS sequence"/>
</dbReference>
<keyword evidence="8" id="KW-1185">Reference proteome</keyword>
<feature type="domain" description="IPT/TIG" evidence="6">
    <location>
        <begin position="200"/>
        <end position="302"/>
    </location>
</feature>
<dbReference type="Gene3D" id="2.60.40.10">
    <property type="entry name" value="Immunoglobulins"/>
    <property type="match status" value="1"/>
</dbReference>
<name>A0A7W9T1Q1_9BACT</name>
<protein>
    <recommendedName>
        <fullName evidence="9">T9SS type A sorting domain-containing protein</fullName>
    </recommendedName>
</protein>
<dbReference type="NCBIfam" id="TIGR04183">
    <property type="entry name" value="Por_Secre_tail"/>
    <property type="match status" value="1"/>
</dbReference>
<evidence type="ECO:0000313" key="7">
    <source>
        <dbReference type="EMBL" id="MBB6059987.1"/>
    </source>
</evidence>
<evidence type="ECO:0000256" key="4">
    <source>
        <dbReference type="ARBA" id="ARBA00022833"/>
    </source>
</evidence>
<dbReference type="Pfam" id="PF01833">
    <property type="entry name" value="TIG"/>
    <property type="match status" value="1"/>
</dbReference>